<dbReference type="Proteomes" id="UP000053676">
    <property type="component" value="Unassembled WGS sequence"/>
</dbReference>
<dbReference type="KEGG" id="nai:NECAME_11292"/>
<keyword evidence="2" id="KW-1185">Reference proteome</keyword>
<sequence>MTITWDYQFQKPYSLLWTWQSLRAGIYTEIYHVSVISIVRKAKSFGTTKRRLSPKILELMRQRVAARAAGSHDV</sequence>
<evidence type="ECO:0000313" key="2">
    <source>
        <dbReference type="Proteomes" id="UP000053676"/>
    </source>
</evidence>
<accession>W2T4Y5</accession>
<dbReference type="AlphaFoldDB" id="W2T4Y5"/>
<dbReference type="EMBL" id="KI660194">
    <property type="protein sequence ID" value="ETN77090.1"/>
    <property type="molecule type" value="Genomic_DNA"/>
</dbReference>
<organism evidence="1 2">
    <name type="scientific">Necator americanus</name>
    <name type="common">Human hookworm</name>
    <dbReference type="NCBI Taxonomy" id="51031"/>
    <lineage>
        <taxon>Eukaryota</taxon>
        <taxon>Metazoa</taxon>
        <taxon>Ecdysozoa</taxon>
        <taxon>Nematoda</taxon>
        <taxon>Chromadorea</taxon>
        <taxon>Rhabditida</taxon>
        <taxon>Rhabditina</taxon>
        <taxon>Rhabditomorpha</taxon>
        <taxon>Strongyloidea</taxon>
        <taxon>Ancylostomatidae</taxon>
        <taxon>Bunostominae</taxon>
        <taxon>Necator</taxon>
    </lineage>
</organism>
<evidence type="ECO:0000313" key="1">
    <source>
        <dbReference type="EMBL" id="ETN77090.1"/>
    </source>
</evidence>
<proteinExistence type="predicted"/>
<protein>
    <submittedName>
        <fullName evidence="1">Uncharacterized protein</fullName>
    </submittedName>
</protein>
<reference evidence="2" key="1">
    <citation type="journal article" date="2014" name="Nat. Genet.">
        <title>Genome of the human hookworm Necator americanus.</title>
        <authorList>
            <person name="Tang Y.T."/>
            <person name="Gao X."/>
            <person name="Rosa B.A."/>
            <person name="Abubucker S."/>
            <person name="Hallsworth-Pepin K."/>
            <person name="Martin J."/>
            <person name="Tyagi R."/>
            <person name="Heizer E."/>
            <person name="Zhang X."/>
            <person name="Bhonagiri-Palsikar V."/>
            <person name="Minx P."/>
            <person name="Warren W.C."/>
            <person name="Wang Q."/>
            <person name="Zhan B."/>
            <person name="Hotez P.J."/>
            <person name="Sternberg P.W."/>
            <person name="Dougall A."/>
            <person name="Gaze S.T."/>
            <person name="Mulvenna J."/>
            <person name="Sotillo J."/>
            <person name="Ranganathan S."/>
            <person name="Rabelo E.M."/>
            <person name="Wilson R.K."/>
            <person name="Felgner P.L."/>
            <person name="Bethony J."/>
            <person name="Hawdon J.M."/>
            <person name="Gasser R.B."/>
            <person name="Loukas A."/>
            <person name="Mitreva M."/>
        </authorList>
    </citation>
    <scope>NUCLEOTIDE SEQUENCE [LARGE SCALE GENOMIC DNA]</scope>
</reference>
<dbReference type="OrthoDB" id="5864900at2759"/>
<gene>
    <name evidence="1" type="ORF">NECAME_11292</name>
</gene>
<name>W2T4Y5_NECAM</name>